<evidence type="ECO:0000256" key="2">
    <source>
        <dbReference type="SAM" id="MobiDB-lite"/>
    </source>
</evidence>
<organism evidence="3">
    <name type="scientific">Chaetoceros debilis</name>
    <dbReference type="NCBI Taxonomy" id="122233"/>
    <lineage>
        <taxon>Eukaryota</taxon>
        <taxon>Sar</taxon>
        <taxon>Stramenopiles</taxon>
        <taxon>Ochrophyta</taxon>
        <taxon>Bacillariophyta</taxon>
        <taxon>Coscinodiscophyceae</taxon>
        <taxon>Chaetocerotophycidae</taxon>
        <taxon>Chaetocerotales</taxon>
        <taxon>Chaetocerotaceae</taxon>
        <taxon>Chaetoceros</taxon>
    </lineage>
</organism>
<keyword evidence="1" id="KW-0175">Coiled coil</keyword>
<feature type="region of interest" description="Disordered" evidence="2">
    <location>
        <begin position="16"/>
        <end position="64"/>
    </location>
</feature>
<gene>
    <name evidence="3" type="ORF">CDEB00056_LOCUS23758</name>
</gene>
<dbReference type="EMBL" id="HBIO01031014">
    <property type="protein sequence ID" value="CAE0478905.1"/>
    <property type="molecule type" value="Transcribed_RNA"/>
</dbReference>
<reference evidence="3" key="1">
    <citation type="submission" date="2021-01" db="EMBL/GenBank/DDBJ databases">
        <authorList>
            <person name="Corre E."/>
            <person name="Pelletier E."/>
            <person name="Niang G."/>
            <person name="Scheremetjew M."/>
            <person name="Finn R."/>
            <person name="Kale V."/>
            <person name="Holt S."/>
            <person name="Cochrane G."/>
            <person name="Meng A."/>
            <person name="Brown T."/>
            <person name="Cohen L."/>
        </authorList>
    </citation>
    <scope>NUCLEOTIDE SEQUENCE</scope>
    <source>
        <strain evidence="3">MM31A-1</strain>
    </source>
</reference>
<name>A0A7S3QJ84_9STRA</name>
<sequence>MQLMYVRCTSTIMSRNTEPNAAVGMEPKYKEEDPSEKQQEANSKQTNEQVVLLSPPTNHCDDDVSRENTIFSVAPPVDNYPKESDTVVQQQHNDLWQHPGVELEESNPMRNIALFEVTSSSRLKFRSSMPMLPAKKAYLVSSDNMRTSSAPSKGEAAPTAEVLPRKRKHEYEDVEQLELEENQQREREIRLERNRKTAKARREKKHAEIEEKRQKIAKIVLDNDFLRQSIQSRYQELSDAGVDEDTMKRALSPPSAIKQKMDGTKLQEQNDLLLGVVQNSARKKKDGMLVLSPLSLYNMSAGSSFLDATSPPVYSPSVKGVPGGGRPRQMLLRPEVRTPQQDPFISIDNHKQSIKAQQLLGTGLQQQCQPRRDTLLSSHLFHGQQPHFSPLNQPFEPHCGQDRQRPDDGVVFVQQQQARQQHQIGALERSRRQKVENNNDQREQLFYYQGHIEGKCGETSLLQGFGQQEGSSLQHPTSFHGLNLEQNPKQLGEQIPKVGGNEMCVINQSQEIIEQNMNGNILQQEQQIFDCLRQPQQHEWVQRQIQQDAGLRTQIEHQQDHLRLQEQLQYGGESAQTLRHENNLQIDVKEADRSSILNTGAVSLIRRQEELQGQQQWGTCIKEHEQQTAKEQLQERTPEQIMVLQRQGHPISEDNRERIERGEMAPVLNRSLLAGCCHDHQQQNPWQSNLNPHQRDTNQRHLGIRHVEVEQRPVPRQQDQHQQDVELWSNVERQQFRDFIQRQVEELDREEEGEDGVIQQQYQH</sequence>
<feature type="coiled-coil region" evidence="1">
    <location>
        <begin position="174"/>
        <end position="215"/>
    </location>
</feature>
<dbReference type="AlphaFoldDB" id="A0A7S3QJ84"/>
<evidence type="ECO:0000313" key="3">
    <source>
        <dbReference type="EMBL" id="CAE0478905.1"/>
    </source>
</evidence>
<feature type="compositionally biased region" description="Basic and acidic residues" evidence="2">
    <location>
        <begin position="27"/>
        <end position="39"/>
    </location>
</feature>
<proteinExistence type="predicted"/>
<evidence type="ECO:0000256" key="1">
    <source>
        <dbReference type="SAM" id="Coils"/>
    </source>
</evidence>
<feature type="region of interest" description="Disordered" evidence="2">
    <location>
        <begin position="145"/>
        <end position="168"/>
    </location>
</feature>
<accession>A0A7S3QJ84</accession>
<protein>
    <submittedName>
        <fullName evidence="3">Uncharacterized protein</fullName>
    </submittedName>
</protein>
<feature type="compositionally biased region" description="Polar residues" evidence="2">
    <location>
        <begin position="40"/>
        <end position="49"/>
    </location>
</feature>